<organism evidence="3 4">
    <name type="scientific">Novacetimonas hansenii</name>
    <name type="common">Komagataeibacter hansenii</name>
    <dbReference type="NCBI Taxonomy" id="436"/>
    <lineage>
        <taxon>Bacteria</taxon>
        <taxon>Pseudomonadati</taxon>
        <taxon>Pseudomonadota</taxon>
        <taxon>Alphaproteobacteria</taxon>
        <taxon>Acetobacterales</taxon>
        <taxon>Acetobacteraceae</taxon>
        <taxon>Novacetimonas</taxon>
    </lineage>
</organism>
<dbReference type="InterPro" id="IPR036264">
    <property type="entry name" value="Bact_exopeptidase_dim_dom"/>
</dbReference>
<dbReference type="NCBIfam" id="TIGR01879">
    <property type="entry name" value="hydantase"/>
    <property type="match status" value="1"/>
</dbReference>
<dbReference type="GO" id="GO:0016787">
    <property type="term" value="F:hydrolase activity"/>
    <property type="evidence" value="ECO:0007669"/>
    <property type="project" value="UniProtKB-KW"/>
</dbReference>
<dbReference type="Pfam" id="PF01546">
    <property type="entry name" value="Peptidase_M20"/>
    <property type="match status" value="1"/>
</dbReference>
<evidence type="ECO:0000313" key="4">
    <source>
        <dbReference type="Proteomes" id="UP000319478"/>
    </source>
</evidence>
<dbReference type="InterPro" id="IPR002933">
    <property type="entry name" value="Peptidase_M20"/>
</dbReference>
<dbReference type="PANTHER" id="PTHR32494:SF5">
    <property type="entry name" value="ALLANTOATE AMIDOHYDROLASE"/>
    <property type="match status" value="1"/>
</dbReference>
<dbReference type="Gene3D" id="3.30.70.360">
    <property type="match status" value="1"/>
</dbReference>
<evidence type="ECO:0000256" key="1">
    <source>
        <dbReference type="ARBA" id="ARBA00006153"/>
    </source>
</evidence>
<proteinExistence type="inferred from homology"/>
<dbReference type="SUPFAM" id="SSF53187">
    <property type="entry name" value="Zn-dependent exopeptidases"/>
    <property type="match status" value="1"/>
</dbReference>
<dbReference type="Proteomes" id="UP000319478">
    <property type="component" value="Unassembled WGS sequence"/>
</dbReference>
<protein>
    <submittedName>
        <fullName evidence="3">Zn-dependent hydrolase</fullName>
    </submittedName>
</protein>
<dbReference type="SUPFAM" id="SSF55031">
    <property type="entry name" value="Bacterial exopeptidase dimerisation domain"/>
    <property type="match status" value="1"/>
</dbReference>
<accession>A0ABQ0SC85</accession>
<dbReference type="InterPro" id="IPR010158">
    <property type="entry name" value="Amidase_Cbmase"/>
</dbReference>
<dbReference type="PANTHER" id="PTHR32494">
    <property type="entry name" value="ALLANTOATE DEIMINASE-RELATED"/>
    <property type="match status" value="1"/>
</dbReference>
<name>A0ABQ0SC85_NOVHA</name>
<comment type="similarity">
    <text evidence="1">Belongs to the peptidase M20 family.</text>
</comment>
<dbReference type="Gene3D" id="3.40.630.10">
    <property type="entry name" value="Zn peptidases"/>
    <property type="match status" value="1"/>
</dbReference>
<reference evidence="3 4" key="1">
    <citation type="submission" date="2019-06" db="EMBL/GenBank/DDBJ databases">
        <title>Whole genome shotgun sequence of Komagataeibacter hansenii NBRC 14820.</title>
        <authorList>
            <person name="Hosoyama A."/>
            <person name="Uohara A."/>
            <person name="Ohji S."/>
            <person name="Ichikawa N."/>
        </authorList>
    </citation>
    <scope>NUCLEOTIDE SEQUENCE [LARGE SCALE GENOMIC DNA]</scope>
    <source>
        <strain evidence="3 4">NBRC 14820</strain>
    </source>
</reference>
<comment type="caution">
    <text evidence="3">The sequence shown here is derived from an EMBL/GenBank/DDBJ whole genome shotgun (WGS) entry which is preliminary data.</text>
</comment>
<gene>
    <name evidence="3" type="ORF">GHA01_06760</name>
</gene>
<evidence type="ECO:0000256" key="2">
    <source>
        <dbReference type="ARBA" id="ARBA00022801"/>
    </source>
</evidence>
<sequence>MHDHPIIKTLPSHMTSLTPSILLPDSLKLAQNMFEELRLQGTDGIGITRLAYTEQENAALGIIARHARQMGLDTASDAAGNLVISLRGKDTSLPALACGSHMDSVPQGGNYDGAAGVIAGIIALASLHARGARPHRNLRVYALRGEESAAFGKPYLGSSALLGRLGSADLALRQHGSGRPLGECMRACGINTTAIADGRCLLDPHTLAGWIELHIEQGPVLDTCDIPLGVVSAIRGNFRYPSITCMGESGHSGSTPPALRHDPVLAAADLLSTMEKHWQAHLRNGEDLVMTSGCIGTDARTHAIAKIADTVSFSFEARSTSSGMLERFQSEFLAQCARISAQRGVRFQMGHKDTTPPVQMDPQWEARLCTIMKAQGVGFMQLPSGAGHDAAVFAAMGVPSAMIFVRNQNGSHNPREAMRMDDFISGCETLTRMLINFM</sequence>
<dbReference type="EMBL" id="BJNN01000046">
    <property type="protein sequence ID" value="GEC62827.1"/>
    <property type="molecule type" value="Genomic_DNA"/>
</dbReference>
<evidence type="ECO:0000313" key="3">
    <source>
        <dbReference type="EMBL" id="GEC62827.1"/>
    </source>
</evidence>
<keyword evidence="4" id="KW-1185">Reference proteome</keyword>
<dbReference type="PIRSF" id="PIRSF001235">
    <property type="entry name" value="Amidase_carbamoylase"/>
    <property type="match status" value="1"/>
</dbReference>
<keyword evidence="2 3" id="KW-0378">Hydrolase</keyword>